<dbReference type="SUPFAM" id="SSF51206">
    <property type="entry name" value="cAMP-binding domain-like"/>
    <property type="match status" value="1"/>
</dbReference>
<dbReference type="SUPFAM" id="SSF55874">
    <property type="entry name" value="ATPase domain of HSP90 chaperone/DNA topoisomerase II/histidine kinase"/>
    <property type="match status" value="1"/>
</dbReference>
<dbReference type="PROSITE" id="PS50042">
    <property type="entry name" value="CNMP_BINDING_3"/>
    <property type="match status" value="1"/>
</dbReference>
<dbReference type="SMART" id="SM00100">
    <property type="entry name" value="cNMP"/>
    <property type="match status" value="1"/>
</dbReference>
<keyword evidence="6" id="KW-1185">Reference proteome</keyword>
<dbReference type="Proteomes" id="UP000589520">
    <property type="component" value="Unassembled WGS sequence"/>
</dbReference>
<dbReference type="PANTHER" id="PTHR43065:SF48">
    <property type="entry name" value="HISTIDINE KINASE"/>
    <property type="match status" value="1"/>
</dbReference>
<dbReference type="EC" id="2.7.13.3" evidence="2"/>
<dbReference type="Gene3D" id="3.30.565.10">
    <property type="entry name" value="Histidine kinase-like ATPase, C-terminal domain"/>
    <property type="match status" value="1"/>
</dbReference>
<evidence type="ECO:0000313" key="5">
    <source>
        <dbReference type="EMBL" id="NYF80582.1"/>
    </source>
</evidence>
<dbReference type="AlphaFoldDB" id="A0A7Y9PIQ9"/>
<keyword evidence="5" id="KW-0418">Kinase</keyword>
<dbReference type="CDD" id="cd00038">
    <property type="entry name" value="CAP_ED"/>
    <property type="match status" value="1"/>
</dbReference>
<dbReference type="Gene3D" id="1.10.287.130">
    <property type="match status" value="1"/>
</dbReference>
<dbReference type="RefSeq" id="WP_179492075.1">
    <property type="nucleotide sequence ID" value="NZ_JACCCW010000002.1"/>
</dbReference>
<dbReference type="PANTHER" id="PTHR43065">
    <property type="entry name" value="SENSOR HISTIDINE KINASE"/>
    <property type="match status" value="1"/>
</dbReference>
<evidence type="ECO:0000259" key="4">
    <source>
        <dbReference type="PROSITE" id="PS50109"/>
    </source>
</evidence>
<dbReference type="InterPro" id="IPR003594">
    <property type="entry name" value="HATPase_dom"/>
</dbReference>
<dbReference type="InterPro" id="IPR004358">
    <property type="entry name" value="Sig_transdc_His_kin-like_C"/>
</dbReference>
<accession>A0A7Y9PIQ9</accession>
<dbReference type="InterPro" id="IPR014710">
    <property type="entry name" value="RmlC-like_jellyroll"/>
</dbReference>
<dbReference type="EMBL" id="JACCCW010000002">
    <property type="protein sequence ID" value="NYF80582.1"/>
    <property type="molecule type" value="Genomic_DNA"/>
</dbReference>
<dbReference type="InterPro" id="IPR000595">
    <property type="entry name" value="cNMP-bd_dom"/>
</dbReference>
<evidence type="ECO:0000259" key="3">
    <source>
        <dbReference type="PROSITE" id="PS50042"/>
    </source>
</evidence>
<feature type="domain" description="Histidine kinase" evidence="4">
    <location>
        <begin position="300"/>
        <end position="486"/>
    </location>
</feature>
<evidence type="ECO:0000256" key="1">
    <source>
        <dbReference type="ARBA" id="ARBA00000085"/>
    </source>
</evidence>
<evidence type="ECO:0000313" key="6">
    <source>
        <dbReference type="Proteomes" id="UP000589520"/>
    </source>
</evidence>
<reference evidence="5 6" key="1">
    <citation type="submission" date="2020-07" db="EMBL/GenBank/DDBJ databases">
        <title>Genomic Encyclopedia of Type Strains, Phase IV (KMG-V): Genome sequencing to study the core and pangenomes of soil and plant-associated prokaryotes.</title>
        <authorList>
            <person name="Whitman W."/>
        </authorList>
    </citation>
    <scope>NUCLEOTIDE SEQUENCE [LARGE SCALE GENOMIC DNA]</scope>
    <source>
        <strain evidence="5 6">X4EP2</strain>
    </source>
</reference>
<comment type="caution">
    <text evidence="5">The sequence shown here is derived from an EMBL/GenBank/DDBJ whole genome shotgun (WGS) entry which is preliminary data.</text>
</comment>
<protein>
    <recommendedName>
        <fullName evidence="2">histidine kinase</fullName>
        <ecNumber evidence="2">2.7.13.3</ecNumber>
    </recommendedName>
</protein>
<name>A0A7Y9PIQ9_9BACT</name>
<dbReference type="Pfam" id="PF00027">
    <property type="entry name" value="cNMP_binding"/>
    <property type="match status" value="1"/>
</dbReference>
<dbReference type="InterPro" id="IPR018490">
    <property type="entry name" value="cNMP-bd_dom_sf"/>
</dbReference>
<dbReference type="InterPro" id="IPR005467">
    <property type="entry name" value="His_kinase_dom"/>
</dbReference>
<dbReference type="SMART" id="SM00387">
    <property type="entry name" value="HATPase_c"/>
    <property type="match status" value="1"/>
</dbReference>
<dbReference type="PROSITE" id="PS50109">
    <property type="entry name" value="HIS_KIN"/>
    <property type="match status" value="1"/>
</dbReference>
<evidence type="ECO:0000256" key="2">
    <source>
        <dbReference type="ARBA" id="ARBA00012438"/>
    </source>
</evidence>
<dbReference type="InterPro" id="IPR036890">
    <property type="entry name" value="HATPase_C_sf"/>
</dbReference>
<dbReference type="Gene3D" id="2.60.120.10">
    <property type="entry name" value="Jelly Rolls"/>
    <property type="match status" value="1"/>
</dbReference>
<dbReference type="Pfam" id="PF02518">
    <property type="entry name" value="HATPase_c"/>
    <property type="match status" value="1"/>
</dbReference>
<comment type="catalytic activity">
    <reaction evidence="1">
        <text>ATP + protein L-histidine = ADP + protein N-phospho-L-histidine.</text>
        <dbReference type="EC" id="2.7.13.3"/>
    </reaction>
</comment>
<sequence length="487" mass="53837">MSESEEIINRIGTNIDPALLEKLHLVPILASLKNDQLVCLEDAEEIRLTDGEFVVQQGEIQHYFWILLEGDLRISQMMLDGNEMALHVLNAGSAFGEISLLANIPNSVQMRSLGNTHLLRLEEDGFWKLMTVCPEVRKAILGNMAMRLQKVQSVAVHQEKMASLGTLAAGLMHELNNPGAAARRAAAQLRENLLRLHALSSKFSQIELSRGQKECMRDLQEQALAMKEPLRMNSLEQSDAEEKLTEWMETANVENAWKLAPTLVSAGIDITELECARNEFPGEIFSDALSWLEALVSSMQLVGTIEESIGRVGDLVHAVKSYAYEGKGQRQTLNVNDSIHATLVILGHKFREKEIVLEKDFAQDLPLLNTEVSGLNQIWTNLLDNAIDAVSPKGRIKIRTWLESINGSGGNSRPYICISVTDNGSGIPITCQKEIFDPFYTTKQMGVGTGLGLGIVHRIVEQFGGRILFSSQPGNTEFVVRLPSGNA</sequence>
<feature type="domain" description="Cyclic nucleotide-binding" evidence="3">
    <location>
        <begin position="28"/>
        <end position="147"/>
    </location>
</feature>
<gene>
    <name evidence="5" type="ORF">HDF17_002902</name>
</gene>
<dbReference type="PRINTS" id="PR00344">
    <property type="entry name" value="BCTRLSENSOR"/>
</dbReference>
<organism evidence="5 6">
    <name type="scientific">Granulicella arctica</name>
    <dbReference type="NCBI Taxonomy" id="940613"/>
    <lineage>
        <taxon>Bacteria</taxon>
        <taxon>Pseudomonadati</taxon>
        <taxon>Acidobacteriota</taxon>
        <taxon>Terriglobia</taxon>
        <taxon>Terriglobales</taxon>
        <taxon>Acidobacteriaceae</taxon>
        <taxon>Granulicella</taxon>
    </lineage>
</organism>
<keyword evidence="5" id="KW-0808">Transferase</keyword>
<proteinExistence type="predicted"/>
<dbReference type="GO" id="GO:0004673">
    <property type="term" value="F:protein histidine kinase activity"/>
    <property type="evidence" value="ECO:0007669"/>
    <property type="project" value="UniProtKB-EC"/>
</dbReference>